<evidence type="ECO:0000313" key="3">
    <source>
        <dbReference type="EMBL" id="NYI76995.1"/>
    </source>
</evidence>
<evidence type="ECO:0000313" key="4">
    <source>
        <dbReference type="Proteomes" id="UP000564496"/>
    </source>
</evidence>
<dbReference type="Gene3D" id="3.40.50.1820">
    <property type="entry name" value="alpha/beta hydrolase"/>
    <property type="match status" value="1"/>
</dbReference>
<accession>A0A7Z0DKB8</accession>
<dbReference type="InterPro" id="IPR050261">
    <property type="entry name" value="FrsA_esterase"/>
</dbReference>
<feature type="domain" description="Serine aminopeptidase S33" evidence="2">
    <location>
        <begin position="34"/>
        <end position="263"/>
    </location>
</feature>
<evidence type="ECO:0000259" key="2">
    <source>
        <dbReference type="Pfam" id="PF12146"/>
    </source>
</evidence>
<reference evidence="3 4" key="1">
    <citation type="submission" date="2020-07" db="EMBL/GenBank/DDBJ databases">
        <title>Sequencing the genomes of 1000 actinobacteria strains.</title>
        <authorList>
            <person name="Klenk H.-P."/>
        </authorList>
    </citation>
    <scope>NUCLEOTIDE SEQUENCE [LARGE SCALE GENOMIC DNA]</scope>
    <source>
        <strain evidence="3 4">DSM 26487</strain>
    </source>
</reference>
<protein>
    <recommendedName>
        <fullName evidence="2">Serine aminopeptidase S33 domain-containing protein</fullName>
    </recommendedName>
</protein>
<name>A0A7Z0DKB8_9ACTN</name>
<gene>
    <name evidence="3" type="ORF">BJ988_001643</name>
</gene>
<dbReference type="SUPFAM" id="SSF53474">
    <property type="entry name" value="alpha/beta-Hydrolases"/>
    <property type="match status" value="1"/>
</dbReference>
<keyword evidence="4" id="KW-1185">Reference proteome</keyword>
<dbReference type="Proteomes" id="UP000564496">
    <property type="component" value="Unassembled WGS sequence"/>
</dbReference>
<dbReference type="InterPro" id="IPR029058">
    <property type="entry name" value="AB_hydrolase_fold"/>
</dbReference>
<comment type="similarity">
    <text evidence="1">Belongs to the AB hydrolase superfamily.</text>
</comment>
<dbReference type="Pfam" id="PF12146">
    <property type="entry name" value="Hydrolase_4"/>
    <property type="match status" value="1"/>
</dbReference>
<organism evidence="3 4">
    <name type="scientific">Nocardioides panzhihuensis</name>
    <dbReference type="NCBI Taxonomy" id="860243"/>
    <lineage>
        <taxon>Bacteria</taxon>
        <taxon>Bacillati</taxon>
        <taxon>Actinomycetota</taxon>
        <taxon>Actinomycetes</taxon>
        <taxon>Propionibacteriales</taxon>
        <taxon>Nocardioidaceae</taxon>
        <taxon>Nocardioides</taxon>
    </lineage>
</organism>
<dbReference type="PANTHER" id="PTHR22946">
    <property type="entry name" value="DIENELACTONE HYDROLASE DOMAIN-CONTAINING PROTEIN-RELATED"/>
    <property type="match status" value="1"/>
</dbReference>
<proteinExistence type="inferred from homology"/>
<dbReference type="AlphaFoldDB" id="A0A7Z0DKB8"/>
<dbReference type="InterPro" id="IPR022742">
    <property type="entry name" value="Hydrolase_4"/>
</dbReference>
<comment type="caution">
    <text evidence="3">The sequence shown here is derived from an EMBL/GenBank/DDBJ whole genome shotgun (WGS) entry which is preliminary data.</text>
</comment>
<dbReference type="EMBL" id="JACBZR010000001">
    <property type="protein sequence ID" value="NYI76995.1"/>
    <property type="molecule type" value="Genomic_DNA"/>
</dbReference>
<dbReference type="Gene3D" id="1.10.10.800">
    <property type="match status" value="1"/>
</dbReference>
<sequence>MIKKDIVFHSEGSRLQGSIYYPDDYVEGAVYPALIVNSGYQGFNDFYPKMFATRLTERGYICLGFDYRGMADSEGEKGRVLIEEQVQDIRNALTFMRAQDEVDAARVGLVGWGMGAANVVLAAEKDPKVAGVAALNGFYNGQRWLKSIHTYDRFVRILEDVEEDRVRRVVHGEVKLADTFEHYPLDPATDDYVQNELSSVYGFGHPTSIQLTESVLDLDVDAVVSRTAPMPLFIGHGLRNSLHPYEEALALFEAASSPKTLYPIDGRHNDFMFADHPQVIALCDHLKEFFDDAMTAAAKPAEIISA</sequence>
<evidence type="ECO:0000256" key="1">
    <source>
        <dbReference type="ARBA" id="ARBA00008645"/>
    </source>
</evidence>
<dbReference type="RefSeq" id="WP_179657585.1">
    <property type="nucleotide sequence ID" value="NZ_JACBZR010000001.1"/>
</dbReference>